<organism evidence="1 2">
    <name type="scientific">Fusarium kuroshium</name>
    <dbReference type="NCBI Taxonomy" id="2010991"/>
    <lineage>
        <taxon>Eukaryota</taxon>
        <taxon>Fungi</taxon>
        <taxon>Dikarya</taxon>
        <taxon>Ascomycota</taxon>
        <taxon>Pezizomycotina</taxon>
        <taxon>Sordariomycetes</taxon>
        <taxon>Hypocreomycetidae</taxon>
        <taxon>Hypocreales</taxon>
        <taxon>Nectriaceae</taxon>
        <taxon>Fusarium</taxon>
        <taxon>Fusarium solani species complex</taxon>
    </lineage>
</organism>
<name>A0A3M2SPZ5_9HYPO</name>
<evidence type="ECO:0000313" key="1">
    <source>
        <dbReference type="EMBL" id="RMJ19556.1"/>
    </source>
</evidence>
<dbReference type="AlphaFoldDB" id="A0A3M2SPZ5"/>
<keyword evidence="2" id="KW-1185">Reference proteome</keyword>
<dbReference type="OrthoDB" id="5102363at2759"/>
<evidence type="ECO:0000313" key="2">
    <source>
        <dbReference type="Proteomes" id="UP000277212"/>
    </source>
</evidence>
<proteinExistence type="predicted"/>
<gene>
    <name evidence="1" type="ORF">CDV36_000823</name>
</gene>
<accession>A0A3M2SPZ5</accession>
<reference evidence="1 2" key="1">
    <citation type="submission" date="2017-06" db="EMBL/GenBank/DDBJ databases">
        <title>Comparative genomic analysis of Ambrosia Fusariam Clade fungi.</title>
        <authorList>
            <person name="Stajich J.E."/>
            <person name="Carrillo J."/>
            <person name="Kijimoto T."/>
            <person name="Eskalen A."/>
            <person name="O'Donnell K."/>
            <person name="Kasson M."/>
        </authorList>
    </citation>
    <scope>NUCLEOTIDE SEQUENCE [LARGE SCALE GENOMIC DNA]</scope>
    <source>
        <strain evidence="1">UCR3666</strain>
    </source>
</reference>
<protein>
    <submittedName>
        <fullName evidence="1">Uncharacterized protein</fullName>
    </submittedName>
</protein>
<comment type="caution">
    <text evidence="1">The sequence shown here is derived from an EMBL/GenBank/DDBJ whole genome shotgun (WGS) entry which is preliminary data.</text>
</comment>
<sequence>MEEVAQKNQDMPSHIFTLPAPVGLAAFAVSELRGLGTPPDGRGVFLLRSEDVFRYLGISIDSFKREYKGAICLGRRPADAMVNRDRLTREAMERSNELLWKRHHKKAHIVLPTTVMLTKDEFLAENKHWLDLFHRIPFDEEAMDTVQTYMLQKIDQDTARLVPDQYRTRMAVFCRAIKDTDRQNWLQQTALTQVAVNRHVPLPKMVADQPVCRVARQLEDLAFKLKSKSSIEAIEAKKIADTLAISCHMQYQTGMASEAKMEAMMARFEALFQKVEPLNGAAMTGIIEDINKEHQKQFTEFRALANDAHDENGERARQMTDKQWLFRYRNLNEANIQKWIDHFVDQSRNPTGISDSWKALIMDTGGERLERVLNNAMFPQS</sequence>
<dbReference type="EMBL" id="NKUJ01000007">
    <property type="protein sequence ID" value="RMJ19556.1"/>
    <property type="molecule type" value="Genomic_DNA"/>
</dbReference>
<dbReference type="Proteomes" id="UP000277212">
    <property type="component" value="Unassembled WGS sequence"/>
</dbReference>